<organism evidence="2 3">
    <name type="scientific">Desulfomicrobium macestii</name>
    <dbReference type="NCBI Taxonomy" id="90731"/>
    <lineage>
        <taxon>Bacteria</taxon>
        <taxon>Pseudomonadati</taxon>
        <taxon>Thermodesulfobacteriota</taxon>
        <taxon>Desulfovibrionia</taxon>
        <taxon>Desulfovibrionales</taxon>
        <taxon>Desulfomicrobiaceae</taxon>
        <taxon>Desulfomicrobium</taxon>
    </lineage>
</organism>
<accession>A0ABR9H1H1</accession>
<keyword evidence="3" id="KW-1185">Reference proteome</keyword>
<protein>
    <submittedName>
        <fullName evidence="2">Uncharacterized protein</fullName>
    </submittedName>
</protein>
<name>A0ABR9H1H1_9BACT</name>
<dbReference type="RefSeq" id="WP_192623135.1">
    <property type="nucleotide sequence ID" value="NZ_JADBGG010000006.1"/>
</dbReference>
<dbReference type="EMBL" id="JADBGG010000006">
    <property type="protein sequence ID" value="MBE1424553.1"/>
    <property type="molecule type" value="Genomic_DNA"/>
</dbReference>
<gene>
    <name evidence="2" type="ORF">H4684_001185</name>
</gene>
<reference evidence="2 3" key="1">
    <citation type="submission" date="2020-10" db="EMBL/GenBank/DDBJ databases">
        <title>Genomic Encyclopedia of Type Strains, Phase IV (KMG-IV): sequencing the most valuable type-strain genomes for metagenomic binning, comparative biology and taxonomic classification.</title>
        <authorList>
            <person name="Goeker M."/>
        </authorList>
    </citation>
    <scope>NUCLEOTIDE SEQUENCE [LARGE SCALE GENOMIC DNA]</scope>
    <source>
        <strain evidence="2 3">DSM 4194</strain>
    </source>
</reference>
<comment type="caution">
    <text evidence="2">The sequence shown here is derived from an EMBL/GenBank/DDBJ whole genome shotgun (WGS) entry which is preliminary data.</text>
</comment>
<sequence>MERFDILLKLSRVGGKNNMIPSVTSFQAFFGSDQDVSESKSHGPAQAGHIFGITKFELSGCVILSLLLHVFGGWIADFRPVQELIQDRLILLDIVTPAPTPPAEPLVAPAPVEVPVAETERSVPVPSPDVKMSAPVTHERPVHSNVSEKTMPEETVPRANPKSRVQNVSAPEVVHDPVPVSRTVAKSAVPIGQVVPRAGVTVLANESGQDALKHGAESRFMHGVATEEFVEENYIGEYSMGKAGKVWIEDDRAGSGHLILHAESMGLRRPLFRFNRFIYVYGKNPGSPEPILGSVTFFSDGYHIHQFLWQHNSTHAYFPRRD</sequence>
<dbReference type="Proteomes" id="UP000639010">
    <property type="component" value="Unassembled WGS sequence"/>
</dbReference>
<feature type="region of interest" description="Disordered" evidence="1">
    <location>
        <begin position="119"/>
        <end position="166"/>
    </location>
</feature>
<evidence type="ECO:0000313" key="3">
    <source>
        <dbReference type="Proteomes" id="UP000639010"/>
    </source>
</evidence>
<proteinExistence type="predicted"/>
<evidence type="ECO:0000256" key="1">
    <source>
        <dbReference type="SAM" id="MobiDB-lite"/>
    </source>
</evidence>
<evidence type="ECO:0000313" key="2">
    <source>
        <dbReference type="EMBL" id="MBE1424553.1"/>
    </source>
</evidence>